<feature type="region of interest" description="Disordered" evidence="3">
    <location>
        <begin position="116"/>
        <end position="299"/>
    </location>
</feature>
<comment type="caution">
    <text evidence="4">The sequence shown here is derived from an EMBL/GenBank/DDBJ whole genome shotgun (WGS) entry which is preliminary data.</text>
</comment>
<dbReference type="Proteomes" id="UP001516400">
    <property type="component" value="Unassembled WGS sequence"/>
</dbReference>
<dbReference type="InterPro" id="IPR051112">
    <property type="entry name" value="CWC26_splicing_factor"/>
</dbReference>
<sequence length="504" mass="58361">MDETSKINQKEYLKKLKIIDDNLDIFNSAAKEDLLGESEDAPQIVEIIDDRPPSLMIDEKSNTHLWIPIGGNNVIKTENDCNIESKLHSTSKPKNESNDWDPLSFENITVKSERLSPISEDISPPRKKSKRDISNKNYANAHSSQKRNDRFADDDISPPRSIKTEYISPRMNRDLSPTRRKSRSPDMSPPRRKSNKNAIRCLNEKDQDLSPKRNKSSIPDMSPPRKYSMNVVRSPSRKTNSSNVSPIRSENKKNRTSDSIEGNPDMSPPRKKHNSIKSNTDKQRKSRWSEENTKNSKLIKTLDGKVAGLQNAKDLAVETEEIKRREKEIFANMTSEVSGVNAATIVRDKKTGRIRNFTEERVRNLEDQKKEDENKEKYRQWGKGLKQVEDANVKRAEEINEMSKPLARYADDEDLERYLKEQEWEGDPMAHLVRKKKKKKDIEAGKPSKPKYMGDFMPNRFGIAPGYRWDGVDRSNGYEKRWFEKQNSKLAQQEESYKWSTEDM</sequence>
<keyword evidence="5" id="KW-1185">Reference proteome</keyword>
<gene>
    <name evidence="4" type="ORF">HHI36_018887</name>
</gene>
<feature type="region of interest" description="Disordered" evidence="3">
    <location>
        <begin position="435"/>
        <end position="457"/>
    </location>
</feature>
<accession>A0ABD2P234</accession>
<feature type="compositionally biased region" description="Basic and acidic residues" evidence="3">
    <location>
        <begin position="202"/>
        <end position="211"/>
    </location>
</feature>
<dbReference type="PANTHER" id="PTHR31809">
    <property type="entry name" value="BUD13 HOMOLOG"/>
    <property type="match status" value="1"/>
</dbReference>
<dbReference type="AlphaFoldDB" id="A0ABD2P234"/>
<evidence type="ECO:0000313" key="4">
    <source>
        <dbReference type="EMBL" id="KAL3284742.1"/>
    </source>
</evidence>
<evidence type="ECO:0000313" key="5">
    <source>
        <dbReference type="Proteomes" id="UP001516400"/>
    </source>
</evidence>
<dbReference type="Pfam" id="PF09736">
    <property type="entry name" value="Bud13"/>
    <property type="match status" value="1"/>
</dbReference>
<evidence type="ECO:0000256" key="2">
    <source>
        <dbReference type="ARBA" id="ARBA00014454"/>
    </source>
</evidence>
<dbReference type="EMBL" id="JABFTP020000165">
    <property type="protein sequence ID" value="KAL3284742.1"/>
    <property type="molecule type" value="Genomic_DNA"/>
</dbReference>
<dbReference type="PANTHER" id="PTHR31809:SF0">
    <property type="entry name" value="BUD13 HOMOLOG"/>
    <property type="match status" value="1"/>
</dbReference>
<feature type="compositionally biased region" description="Polar residues" evidence="3">
    <location>
        <begin position="231"/>
        <end position="248"/>
    </location>
</feature>
<reference evidence="4 5" key="1">
    <citation type="journal article" date="2021" name="BMC Biol.">
        <title>Horizontally acquired antibacterial genes associated with adaptive radiation of ladybird beetles.</title>
        <authorList>
            <person name="Li H.S."/>
            <person name="Tang X.F."/>
            <person name="Huang Y.H."/>
            <person name="Xu Z.Y."/>
            <person name="Chen M.L."/>
            <person name="Du X.Y."/>
            <person name="Qiu B.Y."/>
            <person name="Chen P.T."/>
            <person name="Zhang W."/>
            <person name="Slipinski A."/>
            <person name="Escalona H.E."/>
            <person name="Waterhouse R.M."/>
            <person name="Zwick A."/>
            <person name="Pang H."/>
        </authorList>
    </citation>
    <scope>NUCLEOTIDE SEQUENCE [LARGE SCALE GENOMIC DNA]</scope>
    <source>
        <strain evidence="4">SYSU2018</strain>
    </source>
</reference>
<evidence type="ECO:0000256" key="3">
    <source>
        <dbReference type="SAM" id="MobiDB-lite"/>
    </source>
</evidence>
<comment type="similarity">
    <text evidence="1">Belongs to the CWC26 family.</text>
</comment>
<protein>
    <recommendedName>
        <fullName evidence="2">BUD13 homolog</fullName>
    </recommendedName>
</protein>
<dbReference type="InterPro" id="IPR018609">
    <property type="entry name" value="Bud13"/>
</dbReference>
<name>A0ABD2P234_9CUCU</name>
<feature type="compositionally biased region" description="Basic and acidic residues" evidence="3">
    <location>
        <begin position="249"/>
        <end position="258"/>
    </location>
</feature>
<proteinExistence type="inferred from homology"/>
<organism evidence="4 5">
    <name type="scientific">Cryptolaemus montrouzieri</name>
    <dbReference type="NCBI Taxonomy" id="559131"/>
    <lineage>
        <taxon>Eukaryota</taxon>
        <taxon>Metazoa</taxon>
        <taxon>Ecdysozoa</taxon>
        <taxon>Arthropoda</taxon>
        <taxon>Hexapoda</taxon>
        <taxon>Insecta</taxon>
        <taxon>Pterygota</taxon>
        <taxon>Neoptera</taxon>
        <taxon>Endopterygota</taxon>
        <taxon>Coleoptera</taxon>
        <taxon>Polyphaga</taxon>
        <taxon>Cucujiformia</taxon>
        <taxon>Coccinelloidea</taxon>
        <taxon>Coccinellidae</taxon>
        <taxon>Scymninae</taxon>
        <taxon>Scymnini</taxon>
        <taxon>Cryptolaemus</taxon>
    </lineage>
</organism>
<evidence type="ECO:0000256" key="1">
    <source>
        <dbReference type="ARBA" id="ARBA00011069"/>
    </source>
</evidence>
<feature type="compositionally biased region" description="Basic and acidic residues" evidence="3">
    <location>
        <begin position="279"/>
        <end position="294"/>
    </location>
</feature>